<comment type="caution">
    <text evidence="1">The sequence shown here is derived from an EMBL/GenBank/DDBJ whole genome shotgun (WGS) entry which is preliminary data.</text>
</comment>
<proteinExistence type="predicted"/>
<reference evidence="2" key="1">
    <citation type="journal article" date="2019" name="Int. J. Syst. Evol. Microbiol.">
        <title>The Global Catalogue of Microorganisms (GCM) 10K type strain sequencing project: providing services to taxonomists for standard genome sequencing and annotation.</title>
        <authorList>
            <consortium name="The Broad Institute Genomics Platform"/>
            <consortium name="The Broad Institute Genome Sequencing Center for Infectious Disease"/>
            <person name="Wu L."/>
            <person name="Ma J."/>
        </authorList>
    </citation>
    <scope>NUCLEOTIDE SEQUENCE [LARGE SCALE GENOMIC DNA]</scope>
    <source>
        <strain evidence="2">XZYJ18</strain>
    </source>
</reference>
<evidence type="ECO:0000313" key="2">
    <source>
        <dbReference type="Proteomes" id="UP001596175"/>
    </source>
</evidence>
<dbReference type="EMBL" id="JBHSKG010000015">
    <property type="protein sequence ID" value="MFC5141415.1"/>
    <property type="molecule type" value="Genomic_DNA"/>
</dbReference>
<protein>
    <submittedName>
        <fullName evidence="1">Uncharacterized protein</fullName>
    </submittedName>
</protein>
<name>A0ABV9ZJN6_9PSEU</name>
<organism evidence="1 2">
    <name type="scientific">Actinomycetospora rhizophila</name>
    <dbReference type="NCBI Taxonomy" id="1416876"/>
    <lineage>
        <taxon>Bacteria</taxon>
        <taxon>Bacillati</taxon>
        <taxon>Actinomycetota</taxon>
        <taxon>Actinomycetes</taxon>
        <taxon>Pseudonocardiales</taxon>
        <taxon>Pseudonocardiaceae</taxon>
        <taxon>Actinomycetospora</taxon>
    </lineage>
</organism>
<sequence length="62" mass="6135">MVAELAQHEDARRGTPRRTVLRGAVTLAAVGGLVAAGCAREEGPDELEAPLAAARAAAAAGA</sequence>
<accession>A0ABV9ZJN6</accession>
<evidence type="ECO:0000313" key="1">
    <source>
        <dbReference type="EMBL" id="MFC5141415.1"/>
    </source>
</evidence>
<gene>
    <name evidence="1" type="ORF">ACFPK1_24465</name>
</gene>
<feature type="non-terminal residue" evidence="1">
    <location>
        <position position="62"/>
    </location>
</feature>
<keyword evidence="2" id="KW-1185">Reference proteome</keyword>
<dbReference type="Proteomes" id="UP001596175">
    <property type="component" value="Unassembled WGS sequence"/>
</dbReference>